<gene>
    <name evidence="3" type="ORF">HaLaN_04318</name>
</gene>
<dbReference type="AlphaFoldDB" id="A0A699YIZ2"/>
<dbReference type="EMBL" id="BLLF01000217">
    <property type="protein sequence ID" value="GFH09215.1"/>
    <property type="molecule type" value="Genomic_DNA"/>
</dbReference>
<proteinExistence type="predicted"/>
<protein>
    <submittedName>
        <fullName evidence="3">Tiny macrocysts protein B</fullName>
    </submittedName>
</protein>
<evidence type="ECO:0000313" key="3">
    <source>
        <dbReference type="EMBL" id="GFH09215.1"/>
    </source>
</evidence>
<keyword evidence="2" id="KW-1133">Transmembrane helix</keyword>
<comment type="caution">
    <text evidence="3">The sequence shown here is derived from an EMBL/GenBank/DDBJ whole genome shotgun (WGS) entry which is preliminary data.</text>
</comment>
<sequence>MGPEDPFYKWTNNGLDRLMRRYFELWETMINSTNGPVPNITGPEYEFMWRAKLDMEDGLDMLNEGFLTTVMSIYSTASLLHYINFAFTVTLMLTLYLLQLRPFDQEARNETRRVAELLSQLPTEVAVMDLVARALQLSSDKQTGGAGNSSMRSMDSGQDEASFKG</sequence>
<feature type="region of interest" description="Disordered" evidence="1">
    <location>
        <begin position="140"/>
        <end position="165"/>
    </location>
</feature>
<feature type="non-terminal residue" evidence="3">
    <location>
        <position position="1"/>
    </location>
</feature>
<feature type="compositionally biased region" description="Polar residues" evidence="1">
    <location>
        <begin position="140"/>
        <end position="156"/>
    </location>
</feature>
<keyword evidence="4" id="KW-1185">Reference proteome</keyword>
<evidence type="ECO:0000256" key="1">
    <source>
        <dbReference type="SAM" id="MobiDB-lite"/>
    </source>
</evidence>
<dbReference type="InterPro" id="IPR052994">
    <property type="entry name" value="Tiny_macrocysts_regulators"/>
</dbReference>
<dbReference type="PANTHER" id="PTHR31600:SF2">
    <property type="entry name" value="GAMETE ENRICHED GENE 10 PROTEIN-RELATED"/>
    <property type="match status" value="1"/>
</dbReference>
<dbReference type="Proteomes" id="UP000485058">
    <property type="component" value="Unassembled WGS sequence"/>
</dbReference>
<feature type="transmembrane region" description="Helical" evidence="2">
    <location>
        <begin position="79"/>
        <end position="98"/>
    </location>
</feature>
<organism evidence="3 4">
    <name type="scientific">Haematococcus lacustris</name>
    <name type="common">Green alga</name>
    <name type="synonym">Haematococcus pluvialis</name>
    <dbReference type="NCBI Taxonomy" id="44745"/>
    <lineage>
        <taxon>Eukaryota</taxon>
        <taxon>Viridiplantae</taxon>
        <taxon>Chlorophyta</taxon>
        <taxon>core chlorophytes</taxon>
        <taxon>Chlorophyceae</taxon>
        <taxon>CS clade</taxon>
        <taxon>Chlamydomonadales</taxon>
        <taxon>Haematococcaceae</taxon>
        <taxon>Haematococcus</taxon>
    </lineage>
</organism>
<keyword evidence="2" id="KW-0472">Membrane</keyword>
<evidence type="ECO:0000313" key="4">
    <source>
        <dbReference type="Proteomes" id="UP000485058"/>
    </source>
</evidence>
<accession>A0A699YIZ2</accession>
<dbReference type="PANTHER" id="PTHR31600">
    <property type="entry name" value="TINY MACROCYSTS PROTEIN B-RELATED"/>
    <property type="match status" value="1"/>
</dbReference>
<evidence type="ECO:0000256" key="2">
    <source>
        <dbReference type="SAM" id="Phobius"/>
    </source>
</evidence>
<reference evidence="3 4" key="1">
    <citation type="submission" date="2020-02" db="EMBL/GenBank/DDBJ databases">
        <title>Draft genome sequence of Haematococcus lacustris strain NIES-144.</title>
        <authorList>
            <person name="Morimoto D."/>
            <person name="Nakagawa S."/>
            <person name="Yoshida T."/>
            <person name="Sawayama S."/>
        </authorList>
    </citation>
    <scope>NUCLEOTIDE SEQUENCE [LARGE SCALE GENOMIC DNA]</scope>
    <source>
        <strain evidence="3 4">NIES-144</strain>
    </source>
</reference>
<name>A0A699YIZ2_HAELA</name>
<keyword evidence="2" id="KW-0812">Transmembrane</keyword>